<dbReference type="InterPro" id="IPR007342">
    <property type="entry name" value="PsuG"/>
</dbReference>
<gene>
    <name evidence="6" type="ORF">B0X71_04740</name>
</gene>
<dbReference type="Proteomes" id="UP000188184">
    <property type="component" value="Chromosome"/>
</dbReference>
<dbReference type="GO" id="GO:0005737">
    <property type="term" value="C:cytoplasm"/>
    <property type="evidence" value="ECO:0007669"/>
    <property type="project" value="TreeGrafter"/>
</dbReference>
<dbReference type="EMBL" id="CP019640">
    <property type="protein sequence ID" value="AQQ52483.1"/>
    <property type="molecule type" value="Genomic_DNA"/>
</dbReference>
<name>A0A1Q2KWF8_9BACL</name>
<evidence type="ECO:0000256" key="3">
    <source>
        <dbReference type="ARBA" id="ARBA00023211"/>
    </source>
</evidence>
<dbReference type="InterPro" id="IPR022830">
    <property type="entry name" value="Indigdn_synthA-like"/>
</dbReference>
<proteinExistence type="predicted"/>
<accession>A0A1Q2KWF8</accession>
<dbReference type="AlphaFoldDB" id="A0A1Q2KWF8"/>
<dbReference type="PANTHER" id="PTHR42909">
    <property type="entry name" value="ZGC:136858"/>
    <property type="match status" value="1"/>
</dbReference>
<dbReference type="PANTHER" id="PTHR42909:SF1">
    <property type="entry name" value="CARBOHYDRATE KINASE PFKB DOMAIN-CONTAINING PROTEIN"/>
    <property type="match status" value="1"/>
</dbReference>
<dbReference type="GO" id="GO:0046872">
    <property type="term" value="F:metal ion binding"/>
    <property type="evidence" value="ECO:0007669"/>
    <property type="project" value="UniProtKB-KW"/>
</dbReference>
<sequence>MKERFRKHRIDGWQDQNRLIHLKWTLGLKAVLSSQIRSLKKDALSKEYIDAVIAQALQEAAQQIKGKGITPFLFGKIKDLTDGKSLEINSASVKHNAHISAQLAVLYAQQ</sequence>
<protein>
    <submittedName>
        <fullName evidence="6">Uncharacterized protein</fullName>
    </submittedName>
</protein>
<keyword evidence="3" id="KW-0464">Manganese</keyword>
<keyword evidence="2" id="KW-0378">Hydrolase</keyword>
<evidence type="ECO:0000256" key="4">
    <source>
        <dbReference type="ARBA" id="ARBA00023239"/>
    </source>
</evidence>
<evidence type="ECO:0000256" key="2">
    <source>
        <dbReference type="ARBA" id="ARBA00022801"/>
    </source>
</evidence>
<evidence type="ECO:0000256" key="5">
    <source>
        <dbReference type="ARBA" id="ARBA00023295"/>
    </source>
</evidence>
<keyword evidence="1" id="KW-0479">Metal-binding</keyword>
<evidence type="ECO:0000313" key="7">
    <source>
        <dbReference type="Proteomes" id="UP000188184"/>
    </source>
</evidence>
<dbReference type="GO" id="GO:0016798">
    <property type="term" value="F:hydrolase activity, acting on glycosyl bonds"/>
    <property type="evidence" value="ECO:0007669"/>
    <property type="project" value="UniProtKB-KW"/>
</dbReference>
<dbReference type="SUPFAM" id="SSF110581">
    <property type="entry name" value="Indigoidine synthase A-like"/>
    <property type="match status" value="1"/>
</dbReference>
<organism evidence="6 7">
    <name type="scientific">Planococcus lenghuensis</name>
    <dbReference type="NCBI Taxonomy" id="2213202"/>
    <lineage>
        <taxon>Bacteria</taxon>
        <taxon>Bacillati</taxon>
        <taxon>Bacillota</taxon>
        <taxon>Bacilli</taxon>
        <taxon>Bacillales</taxon>
        <taxon>Caryophanaceae</taxon>
        <taxon>Planococcus</taxon>
    </lineage>
</organism>
<keyword evidence="7" id="KW-1185">Reference proteome</keyword>
<dbReference type="KEGG" id="pmar:B0X71_04740"/>
<dbReference type="GO" id="GO:0004730">
    <property type="term" value="F:pseudouridylate synthase activity"/>
    <property type="evidence" value="ECO:0007669"/>
    <property type="project" value="InterPro"/>
</dbReference>
<keyword evidence="4" id="KW-0456">Lyase</keyword>
<evidence type="ECO:0000313" key="6">
    <source>
        <dbReference type="EMBL" id="AQQ52483.1"/>
    </source>
</evidence>
<keyword evidence="5" id="KW-0326">Glycosidase</keyword>
<dbReference type="Pfam" id="PF04227">
    <property type="entry name" value="Indigoidine_A"/>
    <property type="match status" value="1"/>
</dbReference>
<evidence type="ECO:0000256" key="1">
    <source>
        <dbReference type="ARBA" id="ARBA00022723"/>
    </source>
</evidence>
<reference evidence="6 7" key="1">
    <citation type="submission" date="2017-02" db="EMBL/GenBank/DDBJ databases">
        <title>The complete genomic sequence of a novel cold adapted crude oil-degrading bacterium Planococcus qaidamina Y42.</title>
        <authorList>
            <person name="Yang R."/>
        </authorList>
    </citation>
    <scope>NUCLEOTIDE SEQUENCE [LARGE SCALE GENOMIC DNA]</scope>
    <source>
        <strain evidence="6 7">Y42</strain>
    </source>
</reference>
<dbReference type="Gene3D" id="3.40.1790.10">
    <property type="entry name" value="Indigoidine synthase domain"/>
    <property type="match status" value="1"/>
</dbReference>